<dbReference type="RefSeq" id="WP_185623809.1">
    <property type="nucleotide sequence ID" value="NZ_JABGBW010000002.1"/>
</dbReference>
<sequence length="71" mass="8291">MKNKNQHINSLIFAIGISGIDYFIKTNNGKLNSHFLGDINKLRIYYILLFLISFILCEIVYNKIRKINEGK</sequence>
<proteinExistence type="predicted"/>
<feature type="transmembrane region" description="Helical" evidence="1">
    <location>
        <begin position="44"/>
        <end position="61"/>
    </location>
</feature>
<evidence type="ECO:0000256" key="1">
    <source>
        <dbReference type="SAM" id="Phobius"/>
    </source>
</evidence>
<gene>
    <name evidence="2" type="ORF">HLB29_03690</name>
</gene>
<comment type="caution">
    <text evidence="2">The sequence shown here is derived from an EMBL/GenBank/DDBJ whole genome shotgun (WGS) entry which is preliminary data.</text>
</comment>
<keyword evidence="1" id="KW-1133">Transmembrane helix</keyword>
<keyword evidence="3" id="KW-1185">Reference proteome</keyword>
<feature type="transmembrane region" description="Helical" evidence="1">
    <location>
        <begin position="7"/>
        <end position="24"/>
    </location>
</feature>
<dbReference type="Proteomes" id="UP000713904">
    <property type="component" value="Unassembled WGS sequence"/>
</dbReference>
<keyword evidence="1" id="KW-0812">Transmembrane</keyword>
<name>A0ABR6TK47_9FIRM</name>
<keyword evidence="1" id="KW-0472">Membrane</keyword>
<reference evidence="2 3" key="1">
    <citation type="submission" date="2020-05" db="EMBL/GenBank/DDBJ databases">
        <title>Draft genome of xy-202 and genomic insight in genome of the genus Peptostreptococcus.</title>
        <authorList>
            <person name="Zhang Z."/>
        </authorList>
    </citation>
    <scope>NUCLEOTIDE SEQUENCE [LARGE SCALE GENOMIC DNA]</scope>
    <source>
        <strain evidence="2 3">DSM 27025</strain>
    </source>
</reference>
<organism evidence="2 3">
    <name type="scientific">Peptostreptococcus canis</name>
    <dbReference type="NCBI Taxonomy" id="1159213"/>
    <lineage>
        <taxon>Bacteria</taxon>
        <taxon>Bacillati</taxon>
        <taxon>Bacillota</taxon>
        <taxon>Clostridia</taxon>
        <taxon>Peptostreptococcales</taxon>
        <taxon>Peptostreptococcaceae</taxon>
        <taxon>Peptostreptococcus</taxon>
    </lineage>
</organism>
<accession>A0ABR6TK47</accession>
<protein>
    <submittedName>
        <fullName evidence="2">Uncharacterized protein</fullName>
    </submittedName>
</protein>
<evidence type="ECO:0000313" key="3">
    <source>
        <dbReference type="Proteomes" id="UP000713904"/>
    </source>
</evidence>
<dbReference type="EMBL" id="JABGBW010000002">
    <property type="protein sequence ID" value="MBC2575782.1"/>
    <property type="molecule type" value="Genomic_DNA"/>
</dbReference>
<evidence type="ECO:0000313" key="2">
    <source>
        <dbReference type="EMBL" id="MBC2575782.1"/>
    </source>
</evidence>